<dbReference type="GO" id="GO:0035438">
    <property type="term" value="F:cyclic-di-GMP binding"/>
    <property type="evidence" value="ECO:0007669"/>
    <property type="project" value="InterPro"/>
</dbReference>
<evidence type="ECO:0000313" key="2">
    <source>
        <dbReference type="EMBL" id="KEO91274.1"/>
    </source>
</evidence>
<keyword evidence="3" id="KW-1185">Reference proteome</keyword>
<protein>
    <recommendedName>
        <fullName evidence="1">PilZ domain-containing protein</fullName>
    </recommendedName>
</protein>
<feature type="domain" description="PilZ" evidence="1">
    <location>
        <begin position="12"/>
        <end position="89"/>
    </location>
</feature>
<dbReference type="STRING" id="1044.EH31_01015"/>
<dbReference type="RefSeq" id="WP_241765796.1">
    <property type="nucleotide sequence ID" value="NZ_JMIW01000001.1"/>
</dbReference>
<dbReference type="AlphaFoldDB" id="A0A074MCR9"/>
<gene>
    <name evidence="2" type="ORF">EH31_01015</name>
</gene>
<dbReference type="Pfam" id="PF07238">
    <property type="entry name" value="PilZ"/>
    <property type="match status" value="1"/>
</dbReference>
<name>A0A074MCR9_ERYLO</name>
<dbReference type="Gene3D" id="2.40.10.220">
    <property type="entry name" value="predicted glycosyltransferase like domains"/>
    <property type="match status" value="1"/>
</dbReference>
<dbReference type="InterPro" id="IPR009875">
    <property type="entry name" value="PilZ_domain"/>
</dbReference>
<dbReference type="eggNOG" id="ENOG503110A">
    <property type="taxonomic scope" value="Bacteria"/>
</dbReference>
<evidence type="ECO:0000259" key="1">
    <source>
        <dbReference type="Pfam" id="PF07238"/>
    </source>
</evidence>
<comment type="caution">
    <text evidence="2">The sequence shown here is derived from an EMBL/GenBank/DDBJ whole genome shotgun (WGS) entry which is preliminary data.</text>
</comment>
<dbReference type="SUPFAM" id="SSF141371">
    <property type="entry name" value="PilZ domain-like"/>
    <property type="match status" value="1"/>
</dbReference>
<dbReference type="EMBL" id="JMIW01000001">
    <property type="protein sequence ID" value="KEO91274.1"/>
    <property type="molecule type" value="Genomic_DNA"/>
</dbReference>
<reference evidence="2 3" key="1">
    <citation type="submission" date="2014-04" db="EMBL/GenBank/DDBJ databases">
        <title>A comprehensive comparison of genomes of Erythrobacter spp. strains.</title>
        <authorList>
            <person name="Zheng Q."/>
        </authorList>
    </citation>
    <scope>NUCLEOTIDE SEQUENCE [LARGE SCALE GENOMIC DNA]</scope>
    <source>
        <strain evidence="2 3">DSM 6997</strain>
    </source>
</reference>
<organism evidence="2 3">
    <name type="scientific">Erythrobacter longus</name>
    <dbReference type="NCBI Taxonomy" id="1044"/>
    <lineage>
        <taxon>Bacteria</taxon>
        <taxon>Pseudomonadati</taxon>
        <taxon>Pseudomonadota</taxon>
        <taxon>Alphaproteobacteria</taxon>
        <taxon>Sphingomonadales</taxon>
        <taxon>Erythrobacteraceae</taxon>
        <taxon>Erythrobacter/Porphyrobacter group</taxon>
        <taxon>Erythrobacter</taxon>
    </lineage>
</organism>
<accession>A0A074MCR9</accession>
<dbReference type="Proteomes" id="UP000027647">
    <property type="component" value="Unassembled WGS sequence"/>
</dbReference>
<sequence length="115" mass="12651">MMTQQQPQQPPRGSDRRPLHLMVKGRVQSRTIFADLVDISEGGCKLRASSGFANEGDRVTIRINGINAPLGKVVWVEGKVAGVAFESAMHVAVLDHLCQAVETASFQDKLRMHRV</sequence>
<evidence type="ECO:0000313" key="3">
    <source>
        <dbReference type="Proteomes" id="UP000027647"/>
    </source>
</evidence>
<proteinExistence type="predicted"/>